<feature type="chain" id="PRO_5013336798" evidence="1">
    <location>
        <begin position="22"/>
        <end position="84"/>
    </location>
</feature>
<gene>
    <name evidence="2" type="ORF">SAMN04488508_104225</name>
</gene>
<dbReference type="AlphaFoldDB" id="A0A1M6FD55"/>
<dbReference type="Proteomes" id="UP000184432">
    <property type="component" value="Unassembled WGS sequence"/>
</dbReference>
<evidence type="ECO:0000256" key="1">
    <source>
        <dbReference type="SAM" id="SignalP"/>
    </source>
</evidence>
<dbReference type="OrthoDB" id="1161488at2"/>
<dbReference type="RefSeq" id="WP_073316048.1">
    <property type="nucleotide sequence ID" value="NZ_FQYP01000004.1"/>
</dbReference>
<name>A0A1M6FD55_9FLAO</name>
<keyword evidence="3" id="KW-1185">Reference proteome</keyword>
<proteinExistence type="predicted"/>
<dbReference type="EMBL" id="FQYP01000004">
    <property type="protein sequence ID" value="SHI95668.1"/>
    <property type="molecule type" value="Genomic_DNA"/>
</dbReference>
<evidence type="ECO:0000313" key="3">
    <source>
        <dbReference type="Proteomes" id="UP000184432"/>
    </source>
</evidence>
<organism evidence="2 3">
    <name type="scientific">Aquimarina spongiae</name>
    <dbReference type="NCBI Taxonomy" id="570521"/>
    <lineage>
        <taxon>Bacteria</taxon>
        <taxon>Pseudomonadati</taxon>
        <taxon>Bacteroidota</taxon>
        <taxon>Flavobacteriia</taxon>
        <taxon>Flavobacteriales</taxon>
        <taxon>Flavobacteriaceae</taxon>
        <taxon>Aquimarina</taxon>
    </lineage>
</organism>
<reference evidence="3" key="1">
    <citation type="submission" date="2016-11" db="EMBL/GenBank/DDBJ databases">
        <authorList>
            <person name="Varghese N."/>
            <person name="Submissions S."/>
        </authorList>
    </citation>
    <scope>NUCLEOTIDE SEQUENCE [LARGE SCALE GENOMIC DNA]</scope>
    <source>
        <strain evidence="3">DSM 22623</strain>
    </source>
</reference>
<accession>A0A1M6FD55</accession>
<sequence>MKKLMLSAVCAFALVITSCGSDDDGGGNCRECEIIGIATSICDNGDGTVTVTALGQSGTETLPEGTTFEAFADATCNAGITIGQ</sequence>
<protein>
    <submittedName>
        <fullName evidence="2">Uncharacterized protein</fullName>
    </submittedName>
</protein>
<dbReference type="PROSITE" id="PS51257">
    <property type="entry name" value="PROKAR_LIPOPROTEIN"/>
    <property type="match status" value="1"/>
</dbReference>
<evidence type="ECO:0000313" key="2">
    <source>
        <dbReference type="EMBL" id="SHI95668.1"/>
    </source>
</evidence>
<feature type="signal peptide" evidence="1">
    <location>
        <begin position="1"/>
        <end position="21"/>
    </location>
</feature>
<keyword evidence="1" id="KW-0732">Signal</keyword>